<keyword evidence="3" id="KW-0408">Iron</keyword>
<dbReference type="SMART" id="SM00926">
    <property type="entry name" value="Molybdop_Fe4S4"/>
    <property type="match status" value="1"/>
</dbReference>
<sequence length="861" mass="92073">MPAAAAPQSPGRGAGSTRTTLTHCPYCSLQCGMDVTAGDRPATLVPADFPTNRGGLCSKGWSSTELLDHPERLLRPLVRSTPGDRTSPLVEATWDDALGRLVAAIERTQARYGRDAVGCFGGGSLTNEQAYQFGKFARVALRTSAIDYNGRFCMSSAAGAANRAFGLDRGMPFPLSDIADADVVVLVGSNPADTMPPAMQYFDVGRARGAKHFVVDPRRTNTARNAELHLQPLPGTDLALANGLLHIAIAEGLVDEEYVAARTTGFEEVKAGVAAYWPDRVERITGVPVAGQRRTVLALARAERAIVLTARGAEQHRSGTDTAQAWINLALALGLPGRPGSGWGTVTGQGNGQGGREHGQKADQLPGYRSLSDPAARAHVAAVWGVDPDDLPVPGRSAFELLDALGTDGGVRTLLVLASNVAVSAPDARRVISRLGDLDFLAVSDFFLSETAELADVVLPSAMWAEEDGTMTNVEGRVVRRRKALDPPAGVPDDLQLLATLAERLGAGRHFIGDPETVFQELRRASAGGPADYSGISYRRIDDEQGVFWPCPTDEHPGTPRLFTERFATPDGRARFLRVEHVDASERPDADFPYVLTTGRVLAQYQSGTQTRRARSLQMVAPTPRAELHPDLARRLGIGPDDVVELTTRRGRARFHALVTDTVRPDVVFAPFHWGGGSSANALTDAALDPTSRMPAFKVCAVAVARVEGPTELIPPPSAASQPRPRPHEQPTAPEPRTPTRKRSTRVKSTPRFLQGVFPIAGEGLAKPGPIDAALRYTVPHGRSAQALYFRGGNSTGELVYVLLLRDGEPMRWFPIGARSDNHVPLRVVEDLPGGTVVELHAAAPEGVTGELVVDLGLVEV</sequence>
<evidence type="ECO:0000256" key="3">
    <source>
        <dbReference type="ARBA" id="ARBA00023004"/>
    </source>
</evidence>
<dbReference type="PIRSF" id="PIRSF036643">
    <property type="entry name" value="FDH_alpha"/>
    <property type="match status" value="1"/>
</dbReference>
<proteinExistence type="predicted"/>
<dbReference type="Gene3D" id="3.40.228.10">
    <property type="entry name" value="Dimethylsulfoxide Reductase, domain 2"/>
    <property type="match status" value="1"/>
</dbReference>
<evidence type="ECO:0000256" key="2">
    <source>
        <dbReference type="ARBA" id="ARBA00022723"/>
    </source>
</evidence>
<evidence type="ECO:0000256" key="5">
    <source>
        <dbReference type="SAM" id="MobiDB-lite"/>
    </source>
</evidence>
<dbReference type="Pfam" id="PF00384">
    <property type="entry name" value="Molybdopterin"/>
    <property type="match status" value="1"/>
</dbReference>
<comment type="caution">
    <text evidence="7">The sequence shown here is derived from an EMBL/GenBank/DDBJ whole genome shotgun (WGS) entry which is preliminary data.</text>
</comment>
<dbReference type="Gene3D" id="3.40.50.740">
    <property type="match status" value="1"/>
</dbReference>
<dbReference type="CDD" id="cd00508">
    <property type="entry name" value="MopB_CT_Fdh-Nap-like"/>
    <property type="match status" value="1"/>
</dbReference>
<evidence type="ECO:0000256" key="1">
    <source>
        <dbReference type="ARBA" id="ARBA00022485"/>
    </source>
</evidence>
<dbReference type="SUPFAM" id="SSF53706">
    <property type="entry name" value="Formate dehydrogenase/DMSO reductase, domains 1-3"/>
    <property type="match status" value="1"/>
</dbReference>
<evidence type="ECO:0000313" key="7">
    <source>
        <dbReference type="EMBL" id="MFD2092453.1"/>
    </source>
</evidence>
<evidence type="ECO:0000256" key="4">
    <source>
        <dbReference type="ARBA" id="ARBA00023014"/>
    </source>
</evidence>
<dbReference type="Gene3D" id="2.20.25.90">
    <property type="entry name" value="ADC-like domains"/>
    <property type="match status" value="1"/>
</dbReference>
<accession>A0ABW4XCW1</accession>
<dbReference type="InterPro" id="IPR006963">
    <property type="entry name" value="Mopterin_OxRdtase_4Fe-4S_dom"/>
</dbReference>
<organism evidence="7 8">
    <name type="scientific">Blastococcus deserti</name>
    <dbReference type="NCBI Taxonomy" id="2259033"/>
    <lineage>
        <taxon>Bacteria</taxon>
        <taxon>Bacillati</taxon>
        <taxon>Actinomycetota</taxon>
        <taxon>Actinomycetes</taxon>
        <taxon>Geodermatophilales</taxon>
        <taxon>Geodermatophilaceae</taxon>
        <taxon>Blastococcus</taxon>
    </lineage>
</organism>
<keyword evidence="2" id="KW-0479">Metal-binding</keyword>
<evidence type="ECO:0000313" key="8">
    <source>
        <dbReference type="Proteomes" id="UP001597402"/>
    </source>
</evidence>
<dbReference type="InterPro" id="IPR006657">
    <property type="entry name" value="MoPterin_dinucl-bd_dom"/>
</dbReference>
<feature type="domain" description="4Fe-4S Mo/W bis-MGD-type" evidence="6">
    <location>
        <begin position="17"/>
        <end position="69"/>
    </location>
</feature>
<evidence type="ECO:0000259" key="6">
    <source>
        <dbReference type="SMART" id="SM00926"/>
    </source>
</evidence>
<dbReference type="Proteomes" id="UP001597402">
    <property type="component" value="Unassembled WGS sequence"/>
</dbReference>
<protein>
    <submittedName>
        <fullName evidence="7">Molybdopterin oxidoreductase family protein</fullName>
    </submittedName>
</protein>
<dbReference type="PANTHER" id="PTHR43105:SF10">
    <property type="entry name" value="NADH-QUINONE OXIDOREDUCTASE SUBUNIT G"/>
    <property type="match status" value="1"/>
</dbReference>
<keyword evidence="4" id="KW-0411">Iron-sulfur</keyword>
<gene>
    <name evidence="7" type="ORF">ACFSHS_12820</name>
</gene>
<reference evidence="8" key="1">
    <citation type="journal article" date="2019" name="Int. J. Syst. Evol. Microbiol.">
        <title>The Global Catalogue of Microorganisms (GCM) 10K type strain sequencing project: providing services to taxonomists for standard genome sequencing and annotation.</title>
        <authorList>
            <consortium name="The Broad Institute Genomics Platform"/>
            <consortium name="The Broad Institute Genome Sequencing Center for Infectious Disease"/>
            <person name="Wu L."/>
            <person name="Ma J."/>
        </authorList>
    </citation>
    <scope>NUCLEOTIDE SEQUENCE [LARGE SCALE GENOMIC DNA]</scope>
    <source>
        <strain evidence="8">JCM 3338</strain>
    </source>
</reference>
<dbReference type="SUPFAM" id="SSF50692">
    <property type="entry name" value="ADC-like"/>
    <property type="match status" value="1"/>
</dbReference>
<dbReference type="Pfam" id="PF01568">
    <property type="entry name" value="Molydop_binding"/>
    <property type="match status" value="1"/>
</dbReference>
<name>A0ABW4XCW1_9ACTN</name>
<dbReference type="Gene3D" id="2.40.40.20">
    <property type="match status" value="1"/>
</dbReference>
<dbReference type="Pfam" id="PF04879">
    <property type="entry name" value="Molybdop_Fe4S4"/>
    <property type="match status" value="1"/>
</dbReference>
<dbReference type="InterPro" id="IPR050123">
    <property type="entry name" value="Prok_molybdopt-oxidoreductase"/>
</dbReference>
<keyword evidence="8" id="KW-1185">Reference proteome</keyword>
<dbReference type="InterPro" id="IPR006656">
    <property type="entry name" value="Mopterin_OxRdtase"/>
</dbReference>
<dbReference type="InterPro" id="IPR009010">
    <property type="entry name" value="Asp_de-COase-like_dom_sf"/>
</dbReference>
<dbReference type="PANTHER" id="PTHR43105">
    <property type="entry name" value="RESPIRATORY NITRATE REDUCTASE"/>
    <property type="match status" value="1"/>
</dbReference>
<feature type="region of interest" description="Disordered" evidence="5">
    <location>
        <begin position="711"/>
        <end position="748"/>
    </location>
</feature>
<dbReference type="EMBL" id="JBHUHP010000010">
    <property type="protein sequence ID" value="MFD2092453.1"/>
    <property type="molecule type" value="Genomic_DNA"/>
</dbReference>
<keyword evidence="1" id="KW-0004">4Fe-4S</keyword>
<dbReference type="RefSeq" id="WP_376876367.1">
    <property type="nucleotide sequence ID" value="NZ_JBHUHP010000010.1"/>
</dbReference>